<sequence>MGTEEQVRQGFINLRAGVGLTAAKLEAEPLLMELLHAEDGDQAVKLLTILCEALGGEDHGIALRSALAIGYPPGKGLKWRRQQLIQPHPGRSPELPVSHSTLLRREDDAIKRLTDELVKVPSYGPTATGVAPAVQVTAAADHDRLIDRLDMRGVDLPRLLFLLLGLLLGVSLAVLMTAR</sequence>
<evidence type="ECO:0000256" key="1">
    <source>
        <dbReference type="SAM" id="Phobius"/>
    </source>
</evidence>
<feature type="transmembrane region" description="Helical" evidence="1">
    <location>
        <begin position="159"/>
        <end position="178"/>
    </location>
</feature>
<keyword evidence="1" id="KW-0812">Transmembrane</keyword>
<keyword evidence="1" id="KW-0472">Membrane</keyword>
<comment type="caution">
    <text evidence="2">The sequence shown here is derived from an EMBL/GenBank/DDBJ whole genome shotgun (WGS) entry which is preliminary data.</text>
</comment>
<keyword evidence="3" id="KW-1185">Reference proteome</keyword>
<dbReference type="RefSeq" id="WP_380538611.1">
    <property type="nucleotide sequence ID" value="NZ_JBHFAB010000017.1"/>
</dbReference>
<keyword evidence="1" id="KW-1133">Transmembrane helix</keyword>
<protein>
    <submittedName>
        <fullName evidence="2">Uncharacterized protein</fullName>
    </submittedName>
</protein>
<organism evidence="2 3">
    <name type="scientific">Streptacidiphilus cavernicola</name>
    <dbReference type="NCBI Taxonomy" id="3342716"/>
    <lineage>
        <taxon>Bacteria</taxon>
        <taxon>Bacillati</taxon>
        <taxon>Actinomycetota</taxon>
        <taxon>Actinomycetes</taxon>
        <taxon>Kitasatosporales</taxon>
        <taxon>Streptomycetaceae</taxon>
        <taxon>Streptacidiphilus</taxon>
    </lineage>
</organism>
<dbReference type="Proteomes" id="UP001592531">
    <property type="component" value="Unassembled WGS sequence"/>
</dbReference>
<name>A0ABV6W0D8_9ACTN</name>
<accession>A0ABV6W0D8</accession>
<proteinExistence type="predicted"/>
<dbReference type="EMBL" id="JBHFAB010000017">
    <property type="protein sequence ID" value="MFC1419378.1"/>
    <property type="molecule type" value="Genomic_DNA"/>
</dbReference>
<gene>
    <name evidence="2" type="ORF">ACEZDE_22485</name>
</gene>
<evidence type="ECO:0000313" key="2">
    <source>
        <dbReference type="EMBL" id="MFC1419378.1"/>
    </source>
</evidence>
<evidence type="ECO:0000313" key="3">
    <source>
        <dbReference type="Proteomes" id="UP001592531"/>
    </source>
</evidence>
<reference evidence="2 3" key="1">
    <citation type="submission" date="2024-09" db="EMBL/GenBank/DDBJ databases">
        <authorList>
            <person name="Lee S.D."/>
        </authorList>
    </citation>
    <scope>NUCLEOTIDE SEQUENCE [LARGE SCALE GENOMIC DNA]</scope>
    <source>
        <strain evidence="2 3">N8-3</strain>
    </source>
</reference>